<dbReference type="SUPFAM" id="SSF101576">
    <property type="entry name" value="Supernatant protein factor (SPF), C-terminal domain"/>
    <property type="match status" value="1"/>
</dbReference>
<accession>A0A8D7ZGM8</accession>
<protein>
    <submittedName>
        <fullName evidence="3">RALBP</fullName>
    </submittedName>
</protein>
<dbReference type="PROSITE" id="PS50191">
    <property type="entry name" value="CRAL_TRIO"/>
    <property type="match status" value="1"/>
</dbReference>
<dbReference type="SUPFAM" id="SSF46938">
    <property type="entry name" value="CRAL/TRIO N-terminal domain"/>
    <property type="match status" value="1"/>
</dbReference>
<evidence type="ECO:0000313" key="3">
    <source>
        <dbReference type="EMBL" id="CAG4719772.1"/>
    </source>
</evidence>
<evidence type="ECO:0000259" key="1">
    <source>
        <dbReference type="PROSITE" id="PS50191"/>
    </source>
</evidence>
<organism evidence="3">
    <name type="scientific">Leptochiton asellus</name>
    <dbReference type="NCBI Taxonomy" id="211853"/>
    <lineage>
        <taxon>Eukaryota</taxon>
        <taxon>Metazoa</taxon>
        <taxon>Spiralia</taxon>
        <taxon>Lophotrochozoa</taxon>
        <taxon>Mollusca</taxon>
        <taxon>Polyplacophora</taxon>
        <taxon>Neoloricata</taxon>
        <taxon>Lepidopleurida</taxon>
        <taxon>Lepidopleuridae</taxon>
        <taxon>Leptochiton</taxon>
    </lineage>
</organism>
<dbReference type="PROSITE" id="PS50866">
    <property type="entry name" value="GOLD"/>
    <property type="match status" value="1"/>
</dbReference>
<dbReference type="InterPro" id="IPR001251">
    <property type="entry name" value="CRAL-TRIO_dom"/>
</dbReference>
<feature type="domain" description="CRAL-TRIO" evidence="1">
    <location>
        <begin position="76"/>
        <end position="249"/>
    </location>
</feature>
<sequence>MSGGEKVARNSKEEAALKQFKAKVEDVIKPEYDDRYLWKWLKAREFDVSKAEQMFRASLAYREKMKVDSLNETYQPPEVLQKYLTGGFCGHDKDGSPIRVEPYGHLDMKGIMYSTKKSDLEKTKLLQCEYTVADWREQSKKLGKRVDGLTVIFDMEGVSTKMLWKPGLQMYLYLVKVLEDNYPEMMKRMFVINAPRIFPLLYKICRPLISDDMKNKIHVMGGDFKSHLLKYIDADQLAVIHGGTLSDPDGNPRLATKVCQGGIVPESYYLNDQEQFVNMEAITVPKGEKVCREYIVEKPGSILRWEFKTEDFDIGFGVYFVKDDEQKYVVPMQRVNSHIVTEDGTYTCAEAGPYVVCFDNSFSWTRQKKIYFIAEIINTEVDQVKPEIETLIEGGNWNSFVEKFDNTHL</sequence>
<reference evidence="3" key="1">
    <citation type="submission" date="2021-04" db="EMBL/GenBank/DDBJ databases">
        <authorList>
            <person name="Leclere L."/>
        </authorList>
    </citation>
    <scope>NUCLEOTIDE SEQUENCE</scope>
</reference>
<dbReference type="InterPro" id="IPR036865">
    <property type="entry name" value="CRAL-TRIO_dom_sf"/>
</dbReference>
<dbReference type="SUPFAM" id="SSF52087">
    <property type="entry name" value="CRAL/TRIO domain"/>
    <property type="match status" value="1"/>
</dbReference>
<dbReference type="SMART" id="SM01100">
    <property type="entry name" value="CRAL_TRIO_N"/>
    <property type="match status" value="1"/>
</dbReference>
<name>A0A8D7ZGM8_9MOLL</name>
<dbReference type="PRINTS" id="PR00180">
    <property type="entry name" value="CRETINALDHBP"/>
</dbReference>
<dbReference type="AlphaFoldDB" id="A0A8D7ZGM8"/>
<gene>
    <name evidence="3" type="primary">RALBP</name>
</gene>
<dbReference type="PANTHER" id="PTHR23324:SF83">
    <property type="entry name" value="SEC14-LIKE PROTEIN 2"/>
    <property type="match status" value="1"/>
</dbReference>
<dbReference type="Gene3D" id="2.60.120.680">
    <property type="entry name" value="GOLD domain"/>
    <property type="match status" value="1"/>
</dbReference>
<dbReference type="PANTHER" id="PTHR23324">
    <property type="entry name" value="SEC14 RELATED PROTEIN"/>
    <property type="match status" value="1"/>
</dbReference>
<dbReference type="InterPro" id="IPR051064">
    <property type="entry name" value="SEC14/CRAL-TRIO_domain"/>
</dbReference>
<dbReference type="InterPro" id="IPR009038">
    <property type="entry name" value="GOLD_dom"/>
</dbReference>
<evidence type="ECO:0000259" key="2">
    <source>
        <dbReference type="PROSITE" id="PS50866"/>
    </source>
</evidence>
<dbReference type="SMART" id="SM00516">
    <property type="entry name" value="SEC14"/>
    <property type="match status" value="1"/>
</dbReference>
<dbReference type="InterPro" id="IPR011074">
    <property type="entry name" value="CRAL/TRIO_N_dom"/>
</dbReference>
<dbReference type="EMBL" id="OD960296">
    <property type="protein sequence ID" value="CAG4719772.1"/>
    <property type="molecule type" value="mRNA"/>
</dbReference>
<dbReference type="InterPro" id="IPR036598">
    <property type="entry name" value="GOLD_dom_sf"/>
</dbReference>
<dbReference type="Gene3D" id="3.40.525.10">
    <property type="entry name" value="CRAL-TRIO lipid binding domain"/>
    <property type="match status" value="1"/>
</dbReference>
<dbReference type="Pfam" id="PF00650">
    <property type="entry name" value="CRAL_TRIO"/>
    <property type="match status" value="1"/>
</dbReference>
<dbReference type="GO" id="GO:0005737">
    <property type="term" value="C:cytoplasm"/>
    <property type="evidence" value="ECO:0007669"/>
    <property type="project" value="TreeGrafter"/>
</dbReference>
<dbReference type="CDD" id="cd00170">
    <property type="entry name" value="SEC14"/>
    <property type="match status" value="1"/>
</dbReference>
<dbReference type="InterPro" id="IPR036273">
    <property type="entry name" value="CRAL/TRIO_N_dom_sf"/>
</dbReference>
<feature type="domain" description="GOLD" evidence="2">
    <location>
        <begin position="275"/>
        <end position="376"/>
    </location>
</feature>
<proteinExistence type="evidence at transcript level"/>